<protein>
    <submittedName>
        <fullName evidence="1">DUF1493 family protein</fullName>
    </submittedName>
</protein>
<organism evidence="1 2">
    <name type="scientific">Paramixta manurensis</name>
    <dbReference type="NCBI Taxonomy" id="2740817"/>
    <lineage>
        <taxon>Bacteria</taxon>
        <taxon>Pseudomonadati</taxon>
        <taxon>Pseudomonadota</taxon>
        <taxon>Gammaproteobacteria</taxon>
        <taxon>Enterobacterales</taxon>
        <taxon>Erwiniaceae</taxon>
        <taxon>Paramixta</taxon>
    </lineage>
</organism>
<evidence type="ECO:0000313" key="1">
    <source>
        <dbReference type="EMBL" id="QKJ86192.1"/>
    </source>
</evidence>
<reference evidence="1 2" key="1">
    <citation type="submission" date="2020-06" db="EMBL/GenBank/DDBJ databases">
        <title>Genome sequence of Paramixta manurensis strain PD-1.</title>
        <authorList>
            <person name="Lee C.W."/>
            <person name="Kim J."/>
        </authorList>
    </citation>
    <scope>NUCLEOTIDE SEQUENCE [LARGE SCALE GENOMIC DNA]</scope>
    <source>
        <strain evidence="1 2">PD-1</strain>
    </source>
</reference>
<gene>
    <name evidence="1" type="ORF">PMPD1_1227</name>
</gene>
<proteinExistence type="predicted"/>
<dbReference type="KEGG" id="pmak:PMPD1_1227"/>
<accession>A0A6M8UHB4</accession>
<dbReference type="Pfam" id="PF07377">
    <property type="entry name" value="DUF1493"/>
    <property type="match status" value="1"/>
</dbReference>
<sequence>MVTDEEVLAFFRHELSLPVTWRGEKIHLEMDTLLQDYSSGDELPYAVEDYGDKFGVDISKIDMHYYFPWENTPFSKRMFKSRKCRDEIIATRKPLTVRMFAESAKAGHWLYD</sequence>
<dbReference type="AlphaFoldDB" id="A0A6M8UHB4"/>
<dbReference type="EMBL" id="CP054212">
    <property type="protein sequence ID" value="QKJ86192.1"/>
    <property type="molecule type" value="Genomic_DNA"/>
</dbReference>
<evidence type="ECO:0000313" key="2">
    <source>
        <dbReference type="Proteomes" id="UP000505325"/>
    </source>
</evidence>
<dbReference type="InterPro" id="IPR010862">
    <property type="entry name" value="DUF1493"/>
</dbReference>
<dbReference type="RefSeq" id="WP_173633226.1">
    <property type="nucleotide sequence ID" value="NZ_CP054212.1"/>
</dbReference>
<keyword evidence="2" id="KW-1185">Reference proteome</keyword>
<dbReference type="Proteomes" id="UP000505325">
    <property type="component" value="Chromosome"/>
</dbReference>
<name>A0A6M8UHB4_9GAMM</name>